<evidence type="ECO:0000313" key="1">
    <source>
        <dbReference type="EMBL" id="MFE7963866.1"/>
    </source>
</evidence>
<dbReference type="EMBL" id="JBHVBU010000027">
    <property type="protein sequence ID" value="MFE7963866.1"/>
    <property type="molecule type" value="Genomic_DNA"/>
</dbReference>
<evidence type="ECO:0000313" key="2">
    <source>
        <dbReference type="Proteomes" id="UP001600650"/>
    </source>
</evidence>
<accession>A0ABW6JES0</accession>
<proteinExistence type="predicted"/>
<sequence length="47" mass="5409">MWVLTPDLWESLLTRHGLEVRGVIALDAPEGNSRASYRLFEARRPDN</sequence>
<name>A0ABW6JES0_STRCE</name>
<dbReference type="RefSeq" id="WP_381726453.1">
    <property type="nucleotide sequence ID" value="NZ_JBHVBU010000027.1"/>
</dbReference>
<reference evidence="1 2" key="1">
    <citation type="submission" date="2024-09" db="EMBL/GenBank/DDBJ databases">
        <title>The Natural Products Discovery Center: Release of the First 8490 Sequenced Strains for Exploring Actinobacteria Biosynthetic Diversity.</title>
        <authorList>
            <person name="Kalkreuter E."/>
            <person name="Kautsar S.A."/>
            <person name="Yang D."/>
            <person name="Bader C.D."/>
            <person name="Teijaro C.N."/>
            <person name="Fluegel L."/>
            <person name="Davis C.M."/>
            <person name="Simpson J.R."/>
            <person name="Lauterbach L."/>
            <person name="Steele A.D."/>
            <person name="Gui C."/>
            <person name="Meng S."/>
            <person name="Li G."/>
            <person name="Viehrig K."/>
            <person name="Ye F."/>
            <person name="Su P."/>
            <person name="Kiefer A.F."/>
            <person name="Nichols A."/>
            <person name="Cepeda A.J."/>
            <person name="Yan W."/>
            <person name="Fan B."/>
            <person name="Jiang Y."/>
            <person name="Adhikari A."/>
            <person name="Zheng C.-J."/>
            <person name="Schuster L."/>
            <person name="Cowan T.M."/>
            <person name="Smanski M.J."/>
            <person name="Chevrette M.G."/>
            <person name="De Carvalho L.P.S."/>
            <person name="Shen B."/>
        </authorList>
    </citation>
    <scope>NUCLEOTIDE SEQUENCE [LARGE SCALE GENOMIC DNA]</scope>
    <source>
        <strain evidence="1 2">NPDC057399</strain>
    </source>
</reference>
<protein>
    <submittedName>
        <fullName evidence="1">Uncharacterized protein</fullName>
    </submittedName>
</protein>
<keyword evidence="2" id="KW-1185">Reference proteome</keyword>
<gene>
    <name evidence="1" type="ORF">ACFU0X_12550</name>
</gene>
<organism evidence="1 2">
    <name type="scientific">Streptomyces cellulosae</name>
    <dbReference type="NCBI Taxonomy" id="1968"/>
    <lineage>
        <taxon>Bacteria</taxon>
        <taxon>Bacillati</taxon>
        <taxon>Actinomycetota</taxon>
        <taxon>Actinomycetes</taxon>
        <taxon>Kitasatosporales</taxon>
        <taxon>Streptomycetaceae</taxon>
        <taxon>Streptomyces</taxon>
    </lineage>
</organism>
<dbReference type="Proteomes" id="UP001600650">
    <property type="component" value="Unassembled WGS sequence"/>
</dbReference>
<comment type="caution">
    <text evidence="1">The sequence shown here is derived from an EMBL/GenBank/DDBJ whole genome shotgun (WGS) entry which is preliminary data.</text>
</comment>